<dbReference type="SMART" id="SM00770">
    <property type="entry name" value="Zn_dep_PLPC"/>
    <property type="match status" value="1"/>
</dbReference>
<evidence type="ECO:0000313" key="10">
    <source>
        <dbReference type="Proteomes" id="UP000251213"/>
    </source>
</evidence>
<proteinExistence type="predicted"/>
<accession>A0A364K0M9</accession>
<dbReference type="EMBL" id="QJKK01000020">
    <property type="protein sequence ID" value="RAL21063.1"/>
    <property type="molecule type" value="Genomic_DNA"/>
</dbReference>
<evidence type="ECO:0000256" key="2">
    <source>
        <dbReference type="ARBA" id="ARBA00018391"/>
    </source>
</evidence>
<dbReference type="EC" id="3.1.4.3" evidence="1"/>
<dbReference type="SUPFAM" id="SSF48537">
    <property type="entry name" value="Phospholipase C/P1 nuclease"/>
    <property type="match status" value="1"/>
</dbReference>
<organism evidence="9 10">
    <name type="scientific">Thermoflavimicrobium daqui</name>
    <dbReference type="NCBI Taxonomy" id="2137476"/>
    <lineage>
        <taxon>Bacteria</taxon>
        <taxon>Bacillati</taxon>
        <taxon>Bacillota</taxon>
        <taxon>Bacilli</taxon>
        <taxon>Bacillales</taxon>
        <taxon>Thermoactinomycetaceae</taxon>
        <taxon>Thermoflavimicrobium</taxon>
    </lineage>
</organism>
<keyword evidence="10" id="KW-1185">Reference proteome</keyword>
<evidence type="ECO:0000256" key="3">
    <source>
        <dbReference type="ARBA" id="ARBA00022723"/>
    </source>
</evidence>
<keyword evidence="4" id="KW-0732">Signal</keyword>
<dbReference type="Pfam" id="PF00882">
    <property type="entry name" value="Zn_dep_PLPC"/>
    <property type="match status" value="1"/>
</dbReference>
<dbReference type="RefSeq" id="WP_113660388.1">
    <property type="nucleotide sequence ID" value="NZ_KZ845682.1"/>
</dbReference>
<dbReference type="PRINTS" id="PR00479">
    <property type="entry name" value="PRPHPHLPASEC"/>
</dbReference>
<dbReference type="OrthoDB" id="1937927at2"/>
<dbReference type="GO" id="GO:0034480">
    <property type="term" value="F:phosphatidylcholine phospholipase C activity"/>
    <property type="evidence" value="ECO:0007669"/>
    <property type="project" value="UniProtKB-EC"/>
</dbReference>
<dbReference type="InterPro" id="IPR029002">
    <property type="entry name" value="PLPC/GPLD1"/>
</dbReference>
<keyword evidence="5" id="KW-0378">Hydrolase</keyword>
<dbReference type="CDD" id="cd11009">
    <property type="entry name" value="Zn_dep_PLPC"/>
    <property type="match status" value="1"/>
</dbReference>
<evidence type="ECO:0000256" key="7">
    <source>
        <dbReference type="ARBA" id="ARBA00031285"/>
    </source>
</evidence>
<evidence type="ECO:0000256" key="5">
    <source>
        <dbReference type="ARBA" id="ARBA00022801"/>
    </source>
</evidence>
<sequence>MKLRGISLCWTIIFSLLMLGFPIPMILGMGKTESPYPQWNTGKPHEATNNTHLWIVQHAIELMQRNVGSPVEQSELDLLKKWQRDWEQGLYDADHKAKYNDHFTFASHFYDPDKGQTYIPDKEHAKDAGSKYFKQAGDSYQKGEYKQAFYLLGLSLHFFTDLTQPMHAANFTNLDKPTSYHTLFEDYTESIQEDYTVKDKEAFWNWQSSKDPAIWLHAAAVQAKKDFPPIVTSEIKQWVEEGKKGQKDSERKWKQAVKPVIGKRLDEAQRITAGYIHLWFQLYIK</sequence>
<feature type="domain" description="Zn-dependent PLC" evidence="8">
    <location>
        <begin position="36"/>
        <end position="285"/>
    </location>
</feature>
<reference evidence="9 10" key="2">
    <citation type="submission" date="2018-06" db="EMBL/GenBank/DDBJ databases">
        <authorList>
            <person name="Zhirakovskaya E."/>
        </authorList>
    </citation>
    <scope>NUCLEOTIDE SEQUENCE [LARGE SCALE GENOMIC DNA]</scope>
    <source>
        <strain evidence="9 10">FBKL4.011</strain>
    </source>
</reference>
<evidence type="ECO:0000313" key="9">
    <source>
        <dbReference type="EMBL" id="RAL21063.1"/>
    </source>
</evidence>
<evidence type="ECO:0000256" key="1">
    <source>
        <dbReference type="ARBA" id="ARBA00012018"/>
    </source>
</evidence>
<dbReference type="PROSITE" id="PS51346">
    <property type="entry name" value="PROKAR_ZN_DEPEND_PLPC_2"/>
    <property type="match status" value="1"/>
</dbReference>
<evidence type="ECO:0000256" key="6">
    <source>
        <dbReference type="ARBA" id="ARBA00022833"/>
    </source>
</evidence>
<gene>
    <name evidence="9" type="ORF">DL897_17405</name>
</gene>
<name>A0A364K0M9_9BACL</name>
<dbReference type="Gene3D" id="1.10.575.10">
    <property type="entry name" value="P1 Nuclease"/>
    <property type="match status" value="1"/>
</dbReference>
<comment type="caution">
    <text evidence="9">The sequence shown here is derived from an EMBL/GenBank/DDBJ whole genome shotgun (WGS) entry which is preliminary data.</text>
</comment>
<keyword evidence="6" id="KW-0862">Zinc</keyword>
<dbReference type="Proteomes" id="UP000251213">
    <property type="component" value="Unassembled WGS sequence"/>
</dbReference>
<reference evidence="9 10" key="1">
    <citation type="submission" date="2018-06" db="EMBL/GenBank/DDBJ databases">
        <title>Thermoflavimicrobium daqus sp. nov., a thermophilic microbe isolated from Moutai-flavour Daqu.</title>
        <authorList>
            <person name="Wang X."/>
            <person name="Zhou H."/>
        </authorList>
    </citation>
    <scope>NUCLEOTIDE SEQUENCE [LARGE SCALE GENOMIC DNA]</scope>
    <source>
        <strain evidence="9 10">FBKL4.011</strain>
    </source>
</reference>
<protein>
    <recommendedName>
        <fullName evidence="2">Phospholipase C</fullName>
        <ecNumber evidence="1">3.1.4.3</ecNumber>
    </recommendedName>
    <alternativeName>
        <fullName evidence="7">Phosphatidylcholine cholinephosphohydrolase</fullName>
    </alternativeName>
</protein>
<dbReference type="GO" id="GO:0008270">
    <property type="term" value="F:zinc ion binding"/>
    <property type="evidence" value="ECO:0007669"/>
    <property type="project" value="InterPro"/>
</dbReference>
<dbReference type="InterPro" id="IPR008947">
    <property type="entry name" value="PLipase_C/P1_nuclease_dom_sf"/>
</dbReference>
<evidence type="ECO:0000256" key="4">
    <source>
        <dbReference type="ARBA" id="ARBA00022729"/>
    </source>
</evidence>
<keyword evidence="3" id="KW-0479">Metal-binding</keyword>
<evidence type="ECO:0000259" key="8">
    <source>
        <dbReference type="PROSITE" id="PS51346"/>
    </source>
</evidence>
<dbReference type="InterPro" id="IPR001531">
    <property type="entry name" value="Zn_PLipaseC"/>
</dbReference>
<dbReference type="AlphaFoldDB" id="A0A364K0M9"/>